<dbReference type="PANTHER" id="PTHR43226:SF4">
    <property type="entry name" value="XAA-PRO AMINOPEPTIDASE 3"/>
    <property type="match status" value="1"/>
</dbReference>
<dbReference type="Gene3D" id="3.90.230.10">
    <property type="entry name" value="Creatinase/methionine aminopeptidase superfamily"/>
    <property type="match status" value="1"/>
</dbReference>
<name>A0A6B2R0D9_9BURK</name>
<dbReference type="EMBL" id="JAAGRN010000004">
    <property type="protein sequence ID" value="NDY83054.1"/>
    <property type="molecule type" value="Genomic_DNA"/>
</dbReference>
<accession>A0A6B2R0D9</accession>
<evidence type="ECO:0000256" key="2">
    <source>
        <dbReference type="ARBA" id="ARBA00001936"/>
    </source>
</evidence>
<evidence type="ECO:0000256" key="9">
    <source>
        <dbReference type="ARBA" id="ARBA00023211"/>
    </source>
</evidence>
<keyword evidence="5" id="KW-0645">Protease</keyword>
<evidence type="ECO:0000256" key="12">
    <source>
        <dbReference type="ARBA" id="ARBA00081411"/>
    </source>
</evidence>
<evidence type="ECO:0000256" key="7">
    <source>
        <dbReference type="ARBA" id="ARBA00022801"/>
    </source>
</evidence>
<comment type="cofactor">
    <cofactor evidence="2">
        <name>Mn(2+)</name>
        <dbReference type="ChEBI" id="CHEBI:29035"/>
    </cofactor>
</comment>
<protein>
    <recommendedName>
        <fullName evidence="10">Xaa-Pro aminopeptidase</fullName>
        <ecNumber evidence="4">3.4.11.9</ecNumber>
    </recommendedName>
    <alternativeName>
        <fullName evidence="11">Aminopeptidase P II</fullName>
    </alternativeName>
    <alternativeName>
        <fullName evidence="12">X-Pro aminopeptidase</fullName>
    </alternativeName>
</protein>
<evidence type="ECO:0000256" key="11">
    <source>
        <dbReference type="ARBA" id="ARBA00075356"/>
    </source>
</evidence>
<dbReference type="InterPro" id="IPR007865">
    <property type="entry name" value="Aminopep_P_N"/>
</dbReference>
<dbReference type="GO" id="GO:0070006">
    <property type="term" value="F:metalloaminopeptidase activity"/>
    <property type="evidence" value="ECO:0007669"/>
    <property type="project" value="InterPro"/>
</dbReference>
<evidence type="ECO:0000256" key="1">
    <source>
        <dbReference type="ARBA" id="ARBA00001424"/>
    </source>
</evidence>
<dbReference type="EC" id="3.4.11.9" evidence="4"/>
<evidence type="ECO:0000256" key="4">
    <source>
        <dbReference type="ARBA" id="ARBA00012574"/>
    </source>
</evidence>
<comment type="caution">
    <text evidence="15">The sequence shown here is derived from an EMBL/GenBank/DDBJ whole genome shotgun (WGS) entry which is preliminary data.</text>
</comment>
<comment type="catalytic activity">
    <reaction evidence="1">
        <text>Release of any N-terminal amino acid, including proline, that is linked to proline, even from a dipeptide or tripeptide.</text>
        <dbReference type="EC" id="3.4.11.9"/>
    </reaction>
</comment>
<dbReference type="CDD" id="cd01087">
    <property type="entry name" value="Prolidase"/>
    <property type="match status" value="1"/>
</dbReference>
<dbReference type="Pfam" id="PF00557">
    <property type="entry name" value="Peptidase_M24"/>
    <property type="match status" value="1"/>
</dbReference>
<dbReference type="Pfam" id="PF05195">
    <property type="entry name" value="AMP_N"/>
    <property type="match status" value="1"/>
</dbReference>
<dbReference type="InterPro" id="IPR029149">
    <property type="entry name" value="Creatin/AminoP/Spt16_N"/>
</dbReference>
<evidence type="ECO:0000256" key="3">
    <source>
        <dbReference type="ARBA" id="ARBA00008766"/>
    </source>
</evidence>
<proteinExistence type="inferred from homology"/>
<dbReference type="InterPro" id="IPR001131">
    <property type="entry name" value="Peptidase_M24B_aminopep-P_CS"/>
</dbReference>
<feature type="domain" description="Aminopeptidase P N-terminal" evidence="14">
    <location>
        <begin position="6"/>
        <end position="141"/>
    </location>
</feature>
<evidence type="ECO:0000256" key="8">
    <source>
        <dbReference type="ARBA" id="ARBA00023049"/>
    </source>
</evidence>
<evidence type="ECO:0000256" key="5">
    <source>
        <dbReference type="ARBA" id="ARBA00022670"/>
    </source>
</evidence>
<dbReference type="PROSITE" id="PS00491">
    <property type="entry name" value="PROLINE_PEPTIDASE"/>
    <property type="match status" value="1"/>
</dbReference>
<evidence type="ECO:0000259" key="14">
    <source>
        <dbReference type="SMART" id="SM01011"/>
    </source>
</evidence>
<keyword evidence="6 13" id="KW-0479">Metal-binding</keyword>
<dbReference type="RefSeq" id="WP_163653576.1">
    <property type="nucleotide sequence ID" value="NZ_JAAGRN010000004.1"/>
</dbReference>
<dbReference type="GO" id="GO:0030145">
    <property type="term" value="F:manganese ion binding"/>
    <property type="evidence" value="ECO:0007669"/>
    <property type="project" value="InterPro"/>
</dbReference>
<reference evidence="15" key="1">
    <citation type="submission" date="2020-02" db="EMBL/GenBank/DDBJ databases">
        <authorList>
            <person name="Chen W.-M."/>
        </authorList>
    </citation>
    <scope>NUCLEOTIDE SEQUENCE</scope>
    <source>
        <strain evidence="15">NBD-18</strain>
    </source>
</reference>
<dbReference type="SUPFAM" id="SSF53092">
    <property type="entry name" value="Creatinase/prolidase N-terminal domain"/>
    <property type="match status" value="1"/>
</dbReference>
<dbReference type="GO" id="GO:0005829">
    <property type="term" value="C:cytosol"/>
    <property type="evidence" value="ECO:0007669"/>
    <property type="project" value="TreeGrafter"/>
</dbReference>
<dbReference type="FunFam" id="3.90.230.10:FF:000002">
    <property type="entry name" value="Xaa-Pro aminopeptidase 3"/>
    <property type="match status" value="1"/>
</dbReference>
<sequence>MTLLAPDPACFIKRRKQLLAWMHRHGGGIAVLGTAPEKTRNRDSHYAYRHDSDFYYLTGFTQPNAWLVLIAGTEDQSILFCEPKHPELEIWNGLRWGPEEAAKHFCFDAAFDSGRLNDELPRLMAGHPRLMTTMSRPSDESFFGMLRGWVKQAGQQVRGARAYPTNWLDISDVLAEMRLIKDEVELATMRKAASISALAHRRAMQAVRPGCHEYELEAEILQVFRKNGAQSVAYESIVAAGPNACILHHRAGHDIMRDGDLVLIDAGCELDGYASDITRTFPANGKFSGPQRALYDIVLAAQQAAIANTSASHHFNAGHEAAVQVLTRGLLDEGLLKGTFEHALETAAYQQFYMHRTGHWLGMDVHDVGSYRTPPLSNEDQPWRMLSEGMVLTIEPGLYVRPTDEVDERFWHIGIRIEDDAIVTANGCELITRDVPVDPDEIEALIRG</sequence>
<dbReference type="InterPro" id="IPR000994">
    <property type="entry name" value="Pept_M24"/>
</dbReference>
<dbReference type="SMART" id="SM01011">
    <property type="entry name" value="AMP_N"/>
    <property type="match status" value="1"/>
</dbReference>
<keyword evidence="9" id="KW-0464">Manganese</keyword>
<organism evidence="15">
    <name type="scientific">Sheuella amnicola</name>
    <dbReference type="NCBI Taxonomy" id="2707330"/>
    <lineage>
        <taxon>Bacteria</taxon>
        <taxon>Pseudomonadati</taxon>
        <taxon>Pseudomonadota</taxon>
        <taxon>Betaproteobacteria</taxon>
        <taxon>Burkholderiales</taxon>
        <taxon>Alcaligenaceae</taxon>
        <taxon>Sheuella</taxon>
    </lineage>
</organism>
<dbReference type="SUPFAM" id="SSF55920">
    <property type="entry name" value="Creatinase/aminopeptidase"/>
    <property type="match status" value="1"/>
</dbReference>
<gene>
    <name evidence="15" type="ORF">G3I67_07410</name>
</gene>
<evidence type="ECO:0000256" key="6">
    <source>
        <dbReference type="ARBA" id="ARBA00022723"/>
    </source>
</evidence>
<dbReference type="InterPro" id="IPR036005">
    <property type="entry name" value="Creatinase/aminopeptidase-like"/>
</dbReference>
<dbReference type="InterPro" id="IPR052433">
    <property type="entry name" value="X-Pro_dipept-like"/>
</dbReference>
<dbReference type="PANTHER" id="PTHR43226">
    <property type="entry name" value="XAA-PRO AMINOPEPTIDASE 3"/>
    <property type="match status" value="1"/>
</dbReference>
<dbReference type="GO" id="GO:0006508">
    <property type="term" value="P:proteolysis"/>
    <property type="evidence" value="ECO:0007669"/>
    <property type="project" value="UniProtKB-KW"/>
</dbReference>
<evidence type="ECO:0000256" key="13">
    <source>
        <dbReference type="RuleBase" id="RU000590"/>
    </source>
</evidence>
<dbReference type="AlphaFoldDB" id="A0A6B2R0D9"/>
<evidence type="ECO:0000256" key="10">
    <source>
        <dbReference type="ARBA" id="ARBA00069363"/>
    </source>
</evidence>
<keyword evidence="7" id="KW-0378">Hydrolase</keyword>
<keyword evidence="8" id="KW-0482">Metalloprotease</keyword>
<evidence type="ECO:0000313" key="15">
    <source>
        <dbReference type="EMBL" id="NDY83054.1"/>
    </source>
</evidence>
<comment type="similarity">
    <text evidence="3 13">Belongs to the peptidase M24B family.</text>
</comment>
<dbReference type="Gene3D" id="3.40.350.10">
    <property type="entry name" value="Creatinase/prolidase N-terminal domain"/>
    <property type="match status" value="1"/>
</dbReference>